<comment type="caution">
    <text evidence="1">The sequence shown here is derived from an EMBL/GenBank/DDBJ whole genome shotgun (WGS) entry which is preliminary data.</text>
</comment>
<dbReference type="EMBL" id="CASHSV030000024">
    <property type="protein sequence ID" value="CAJ2638866.1"/>
    <property type="molecule type" value="Genomic_DNA"/>
</dbReference>
<dbReference type="Proteomes" id="UP001177021">
    <property type="component" value="Unassembled WGS sequence"/>
</dbReference>
<proteinExistence type="predicted"/>
<name>A0ACB0J3Z7_TRIPR</name>
<keyword evidence="2" id="KW-1185">Reference proteome</keyword>
<sequence length="88" mass="10018">MDPSRIEVSDEWFQPDFRNEEPIVNNNQARLVAELWLNKLEQDVMNGNGCLSLNNRRILTEEEIGEILQEEEPEAAPPEAPANGGEEK</sequence>
<organism evidence="1 2">
    <name type="scientific">Trifolium pratense</name>
    <name type="common">Red clover</name>
    <dbReference type="NCBI Taxonomy" id="57577"/>
    <lineage>
        <taxon>Eukaryota</taxon>
        <taxon>Viridiplantae</taxon>
        <taxon>Streptophyta</taxon>
        <taxon>Embryophyta</taxon>
        <taxon>Tracheophyta</taxon>
        <taxon>Spermatophyta</taxon>
        <taxon>Magnoliopsida</taxon>
        <taxon>eudicotyledons</taxon>
        <taxon>Gunneridae</taxon>
        <taxon>Pentapetalae</taxon>
        <taxon>rosids</taxon>
        <taxon>fabids</taxon>
        <taxon>Fabales</taxon>
        <taxon>Fabaceae</taxon>
        <taxon>Papilionoideae</taxon>
        <taxon>50 kb inversion clade</taxon>
        <taxon>NPAAA clade</taxon>
        <taxon>Hologalegina</taxon>
        <taxon>IRL clade</taxon>
        <taxon>Trifolieae</taxon>
        <taxon>Trifolium</taxon>
    </lineage>
</organism>
<evidence type="ECO:0000313" key="1">
    <source>
        <dbReference type="EMBL" id="CAJ2638866.1"/>
    </source>
</evidence>
<evidence type="ECO:0000313" key="2">
    <source>
        <dbReference type="Proteomes" id="UP001177021"/>
    </source>
</evidence>
<gene>
    <name evidence="1" type="ORF">MILVUS5_LOCUS9001</name>
</gene>
<protein>
    <submittedName>
        <fullName evidence="1">Uncharacterized protein</fullName>
    </submittedName>
</protein>
<reference evidence="1" key="1">
    <citation type="submission" date="2023-10" db="EMBL/GenBank/DDBJ databases">
        <authorList>
            <person name="Rodriguez Cubillos JULIANA M."/>
            <person name="De Vega J."/>
        </authorList>
    </citation>
    <scope>NUCLEOTIDE SEQUENCE</scope>
</reference>
<accession>A0ACB0J3Z7</accession>